<evidence type="ECO:0000256" key="5">
    <source>
        <dbReference type="ARBA" id="ARBA00023163"/>
    </source>
</evidence>
<gene>
    <name evidence="10" type="ORF">SISSUDRAFT_1039049</name>
</gene>
<dbReference type="AlphaFoldDB" id="A0A166J9U4"/>
<feature type="compositionally biased region" description="Polar residues" evidence="7">
    <location>
        <begin position="19"/>
        <end position="40"/>
    </location>
</feature>
<dbReference type="SUPFAM" id="SSF49417">
    <property type="entry name" value="p53-like transcription factors"/>
    <property type="match status" value="1"/>
</dbReference>
<protein>
    <recommendedName>
        <fullName evidence="12">Beta-trefoil</fullName>
    </recommendedName>
</protein>
<dbReference type="STRING" id="1314776.A0A166J9U4"/>
<evidence type="ECO:0000256" key="4">
    <source>
        <dbReference type="ARBA" id="ARBA00023125"/>
    </source>
</evidence>
<name>A0A166J9U4_9AGAM</name>
<keyword evidence="4" id="KW-0238">DNA-binding</keyword>
<comment type="similarity">
    <text evidence="2">Belongs to the Su(H) family.</text>
</comment>
<evidence type="ECO:0000256" key="1">
    <source>
        <dbReference type="ARBA" id="ARBA00004123"/>
    </source>
</evidence>
<organism evidence="10 11">
    <name type="scientific">Sistotremastrum suecicum HHB10207 ss-3</name>
    <dbReference type="NCBI Taxonomy" id="1314776"/>
    <lineage>
        <taxon>Eukaryota</taxon>
        <taxon>Fungi</taxon>
        <taxon>Dikarya</taxon>
        <taxon>Basidiomycota</taxon>
        <taxon>Agaricomycotina</taxon>
        <taxon>Agaricomycetes</taxon>
        <taxon>Sistotremastrales</taxon>
        <taxon>Sistotremastraceae</taxon>
        <taxon>Sistotremastrum</taxon>
    </lineage>
</organism>
<evidence type="ECO:0000256" key="6">
    <source>
        <dbReference type="ARBA" id="ARBA00023242"/>
    </source>
</evidence>
<dbReference type="GO" id="GO:0000978">
    <property type="term" value="F:RNA polymerase II cis-regulatory region sequence-specific DNA binding"/>
    <property type="evidence" value="ECO:0007669"/>
    <property type="project" value="InterPro"/>
</dbReference>
<dbReference type="InterPro" id="IPR015351">
    <property type="entry name" value="RBP-J/Cbf11/Cbf12_DNA-bd"/>
</dbReference>
<accession>A0A166J9U4</accession>
<dbReference type="GO" id="GO:0005634">
    <property type="term" value="C:nucleus"/>
    <property type="evidence" value="ECO:0007669"/>
    <property type="project" value="UniProtKB-SubCell"/>
</dbReference>
<dbReference type="InterPro" id="IPR040159">
    <property type="entry name" value="CLS_fam"/>
</dbReference>
<feature type="compositionally biased region" description="Low complexity" evidence="7">
    <location>
        <begin position="57"/>
        <end position="68"/>
    </location>
</feature>
<dbReference type="Pfam" id="PF09271">
    <property type="entry name" value="LAG1-DNAbind"/>
    <property type="match status" value="1"/>
</dbReference>
<dbReference type="InterPro" id="IPR015350">
    <property type="entry name" value="Beta-trefoil_DNA-bd_dom"/>
</dbReference>
<feature type="region of interest" description="Disordered" evidence="7">
    <location>
        <begin position="118"/>
        <end position="155"/>
    </location>
</feature>
<dbReference type="GO" id="GO:0001228">
    <property type="term" value="F:DNA-binding transcription activator activity, RNA polymerase II-specific"/>
    <property type="evidence" value="ECO:0007669"/>
    <property type="project" value="InterPro"/>
</dbReference>
<comment type="subcellular location">
    <subcellularLocation>
        <location evidence="1">Nucleus</location>
    </subcellularLocation>
</comment>
<evidence type="ECO:0000256" key="2">
    <source>
        <dbReference type="ARBA" id="ARBA00009704"/>
    </source>
</evidence>
<feature type="compositionally biased region" description="Low complexity" evidence="7">
    <location>
        <begin position="617"/>
        <end position="634"/>
    </location>
</feature>
<dbReference type="Pfam" id="PF09270">
    <property type="entry name" value="BTD"/>
    <property type="match status" value="1"/>
</dbReference>
<evidence type="ECO:0000259" key="9">
    <source>
        <dbReference type="SMART" id="SM01268"/>
    </source>
</evidence>
<dbReference type="InterPro" id="IPR008967">
    <property type="entry name" value="p53-like_TF_DNA-bd_sf"/>
</dbReference>
<dbReference type="InterPro" id="IPR037095">
    <property type="entry name" value="RBP-J/Cbf11_DNA-bd_sf"/>
</dbReference>
<evidence type="ECO:0000259" key="8">
    <source>
        <dbReference type="SMART" id="SM01267"/>
    </source>
</evidence>
<feature type="compositionally biased region" description="Polar residues" evidence="7">
    <location>
        <begin position="118"/>
        <end position="127"/>
    </location>
</feature>
<reference evidence="10 11" key="1">
    <citation type="journal article" date="2016" name="Mol. Biol. Evol.">
        <title>Comparative Genomics of Early-Diverging Mushroom-Forming Fungi Provides Insights into the Origins of Lignocellulose Decay Capabilities.</title>
        <authorList>
            <person name="Nagy L.G."/>
            <person name="Riley R."/>
            <person name="Tritt A."/>
            <person name="Adam C."/>
            <person name="Daum C."/>
            <person name="Floudas D."/>
            <person name="Sun H."/>
            <person name="Yadav J.S."/>
            <person name="Pangilinan J."/>
            <person name="Larsson K.H."/>
            <person name="Matsuura K."/>
            <person name="Barry K."/>
            <person name="Labutti K."/>
            <person name="Kuo R."/>
            <person name="Ohm R.A."/>
            <person name="Bhattacharya S.S."/>
            <person name="Shirouzu T."/>
            <person name="Yoshinaga Y."/>
            <person name="Martin F.M."/>
            <person name="Grigoriev I.V."/>
            <person name="Hibbett D.S."/>
        </authorList>
    </citation>
    <scope>NUCLEOTIDE SEQUENCE [LARGE SCALE GENOMIC DNA]</scope>
    <source>
        <strain evidence="10 11">HHB10207 ss-3</strain>
    </source>
</reference>
<feature type="region of interest" description="Disordered" evidence="7">
    <location>
        <begin position="662"/>
        <end position="723"/>
    </location>
</feature>
<dbReference type="EMBL" id="KV428004">
    <property type="protein sequence ID" value="KZT44522.1"/>
    <property type="molecule type" value="Genomic_DNA"/>
</dbReference>
<keyword evidence="6" id="KW-0539">Nucleus</keyword>
<feature type="domain" description="Beta-trefoil DNA-binding" evidence="9">
    <location>
        <begin position="319"/>
        <end position="495"/>
    </location>
</feature>
<evidence type="ECO:0000256" key="3">
    <source>
        <dbReference type="ARBA" id="ARBA00023015"/>
    </source>
</evidence>
<feature type="compositionally biased region" description="Polar residues" evidence="7">
    <location>
        <begin position="585"/>
        <end position="613"/>
    </location>
</feature>
<dbReference type="InterPro" id="IPR036358">
    <property type="entry name" value="BTD_sf"/>
</dbReference>
<dbReference type="Gene3D" id="2.60.40.1450">
    <property type="entry name" value="LAG1, DNA binding domain"/>
    <property type="match status" value="1"/>
</dbReference>
<feature type="compositionally biased region" description="Basic and acidic residues" evidence="7">
    <location>
        <begin position="679"/>
        <end position="699"/>
    </location>
</feature>
<evidence type="ECO:0000313" key="11">
    <source>
        <dbReference type="Proteomes" id="UP000076798"/>
    </source>
</evidence>
<feature type="domain" description="RBP-J/Cbf11/Cbf12 DNA binding" evidence="8">
    <location>
        <begin position="182"/>
        <end position="318"/>
    </location>
</feature>
<dbReference type="SUPFAM" id="SSF110217">
    <property type="entry name" value="DNA-binding protein LAG-1 (CSL)"/>
    <property type="match status" value="1"/>
</dbReference>
<dbReference type="SMART" id="SM01267">
    <property type="entry name" value="LAG1_DNAbind"/>
    <property type="match status" value="1"/>
</dbReference>
<keyword evidence="11" id="KW-1185">Reference proteome</keyword>
<feature type="region of interest" description="Disordered" evidence="7">
    <location>
        <begin position="576"/>
        <end position="639"/>
    </location>
</feature>
<evidence type="ECO:0000256" key="7">
    <source>
        <dbReference type="SAM" id="MobiDB-lite"/>
    </source>
</evidence>
<evidence type="ECO:0008006" key="12">
    <source>
        <dbReference type="Google" id="ProtNLM"/>
    </source>
</evidence>
<dbReference type="SMART" id="SM01268">
    <property type="entry name" value="BTD"/>
    <property type="match status" value="1"/>
</dbReference>
<dbReference type="PANTHER" id="PTHR10665">
    <property type="entry name" value="RECOMBINING BINDING PROTEIN SUPPRESSOR OF HAIRLESS"/>
    <property type="match status" value="1"/>
</dbReference>
<keyword evidence="5" id="KW-0804">Transcription</keyword>
<evidence type="ECO:0000313" key="10">
    <source>
        <dbReference type="EMBL" id="KZT44522.1"/>
    </source>
</evidence>
<dbReference type="Gene3D" id="2.80.10.50">
    <property type="match status" value="1"/>
</dbReference>
<keyword evidence="3" id="KW-0805">Transcription regulation</keyword>
<dbReference type="Proteomes" id="UP000076798">
    <property type="component" value="Unassembled WGS sequence"/>
</dbReference>
<dbReference type="OrthoDB" id="5600360at2759"/>
<proteinExistence type="inferred from homology"/>
<feature type="region of interest" description="Disordered" evidence="7">
    <location>
        <begin position="19"/>
        <end position="99"/>
    </location>
</feature>
<sequence>MRVVLDAFQTYINELQSQVLTPSMNPPSTSDLASTSANPNHHNEHDHHRPPTPSQTNLDLLLNAINANPPSSDPARTRPGPPHPNTGHLDALVSRGPNTNTAMSIQSLLAVSDHSVLNHQGHHSSWPSAPPPEAISEGAGPSHYSNKRKLDDMDAEESQAKIRRTVREHLVMDSARVMSMTTVVCLHAAVAQKSYGSEKRFLCPPPIVRIEGPNQQLKHQQLTMSIVHESGDRSAPQKAPLDNSMQAAFKHLHVANTAKEKSFFLALDIADPPPPPGPSMSNTEAQEIPGRVWASFESAPVTIISKPSKKTAKTRNISSCILAGGPVSLFNRINSQTVRTKYMTIDHAALCASNISWSAFNVNVVRRPPEPPSTMTGPQPVTYGCEIVLADSLSGIATCPLTIRKVDKGRVSTEDGGPVSQMQKIALQRVSADGTRQYLSAAGPLTGAGGIVAPTPGNTGQGGTHPLMFQAPRVRDEMKDGVRVVTDEVDDYLCWTIVGISKFQYTFFDAFGKNLSSPAFPVTPFPTLFTTPVYRQSTHTLELTVSNFYYPSPDGRGFLPLEVWLGNIGPLTQRVFQATPPGPLTSVSPFGHQGSTNHGPSSPSGFHTTQQSVAEGHSSAETPAHSPASESPHPNLGPLQSIHSVVILDMPPMEQIVRSMQETIESHGRSPEAGSDAVGGRDSEDEVAKNLDPGAEKNDGSSSPRSQHRSNGPPPTNGRAAASINGRSLPLLFIRGVDGMGYHSGRSITCENLIHSLTLNALNGSGNVDTGWIAAAAAADGSYNGAWNLRVT</sequence>